<dbReference type="PANTHER" id="PTHR20857">
    <property type="entry name" value="THIAMINE-PHOSPHATE PYROPHOSPHORYLASE"/>
    <property type="match status" value="1"/>
</dbReference>
<evidence type="ECO:0000256" key="11">
    <source>
        <dbReference type="RuleBase" id="RU003826"/>
    </source>
</evidence>
<dbReference type="EMBL" id="BSDO01000001">
    <property type="protein sequence ID" value="GLI20826.1"/>
    <property type="molecule type" value="Genomic_DNA"/>
</dbReference>
<feature type="binding site" evidence="10">
    <location>
        <position position="114"/>
    </location>
    <ligand>
        <name>4-amino-2-methyl-5-(diphosphooxymethyl)pyrimidine</name>
        <dbReference type="ChEBI" id="CHEBI:57841"/>
    </ligand>
</feature>
<comment type="caution">
    <text evidence="14">The sequence shown here is derived from an EMBL/GenBank/DDBJ whole genome shotgun (WGS) entry which is preliminary data.</text>
</comment>
<dbReference type="PANTHER" id="PTHR20857:SF15">
    <property type="entry name" value="THIAMINE-PHOSPHATE SYNTHASE"/>
    <property type="match status" value="1"/>
</dbReference>
<dbReference type="NCBIfam" id="TIGR00693">
    <property type="entry name" value="thiE"/>
    <property type="match status" value="1"/>
</dbReference>
<evidence type="ECO:0000313" key="15">
    <source>
        <dbReference type="Proteomes" id="UP001144397"/>
    </source>
</evidence>
<proteinExistence type="inferred from homology"/>
<evidence type="ECO:0000256" key="1">
    <source>
        <dbReference type="ARBA" id="ARBA00003814"/>
    </source>
</evidence>
<evidence type="ECO:0000313" key="14">
    <source>
        <dbReference type="EMBL" id="GLI20826.1"/>
    </source>
</evidence>
<keyword evidence="4 10" id="KW-0479">Metal-binding</keyword>
<comment type="caution">
    <text evidence="10">Lacks conserved residue(s) required for the propagation of feature annotation.</text>
</comment>
<comment type="catalytic activity">
    <reaction evidence="9 10 11">
        <text>2-[(2R,5Z)-2-carboxy-4-methylthiazol-5(2H)-ylidene]ethyl phosphate + 4-amino-2-methyl-5-(diphosphooxymethyl)pyrimidine + 2 H(+) = thiamine phosphate + CO2 + diphosphate</text>
        <dbReference type="Rhea" id="RHEA:47844"/>
        <dbReference type="ChEBI" id="CHEBI:15378"/>
        <dbReference type="ChEBI" id="CHEBI:16526"/>
        <dbReference type="ChEBI" id="CHEBI:33019"/>
        <dbReference type="ChEBI" id="CHEBI:37575"/>
        <dbReference type="ChEBI" id="CHEBI:57841"/>
        <dbReference type="ChEBI" id="CHEBI:62899"/>
        <dbReference type="EC" id="2.5.1.3"/>
    </reaction>
</comment>
<name>A0A9W6CIN4_XANFL</name>
<comment type="pathway">
    <text evidence="2 10 12">Cofactor biosynthesis; thiamine diphosphate biosynthesis; thiamine phosphate from 4-amino-2-methyl-5-diphosphomethylpyrimidine and 4-methyl-5-(2-phosphoethyl)-thiazole: step 1/1.</text>
</comment>
<evidence type="ECO:0000256" key="2">
    <source>
        <dbReference type="ARBA" id="ARBA00005165"/>
    </source>
</evidence>
<comment type="similarity">
    <text evidence="10 11">Belongs to the thiamine-phosphate synthase family.</text>
</comment>
<feature type="binding site" evidence="10">
    <location>
        <begin position="191"/>
        <end position="192"/>
    </location>
    <ligand>
        <name>2-[(2R,5Z)-2-carboxy-4-methylthiazol-5(2H)-ylidene]ethyl phosphate</name>
        <dbReference type="ChEBI" id="CHEBI:62899"/>
    </ligand>
</feature>
<feature type="binding site" evidence="10">
    <location>
        <position position="95"/>
    </location>
    <ligand>
        <name>Mg(2+)</name>
        <dbReference type="ChEBI" id="CHEBI:18420"/>
    </ligand>
</feature>
<keyword evidence="3 10" id="KW-0808">Transferase</keyword>
<feature type="domain" description="Thiamine phosphate synthase/TenI" evidence="13">
    <location>
        <begin position="13"/>
        <end position="194"/>
    </location>
</feature>
<dbReference type="SUPFAM" id="SSF51391">
    <property type="entry name" value="Thiamin phosphate synthase"/>
    <property type="match status" value="1"/>
</dbReference>
<dbReference type="GO" id="GO:0000287">
    <property type="term" value="F:magnesium ion binding"/>
    <property type="evidence" value="ECO:0007669"/>
    <property type="project" value="UniProtKB-UniRule"/>
</dbReference>
<feature type="binding site" evidence="10">
    <location>
        <position position="76"/>
    </location>
    <ligand>
        <name>Mg(2+)</name>
        <dbReference type="ChEBI" id="CHEBI:18420"/>
    </ligand>
</feature>
<evidence type="ECO:0000256" key="9">
    <source>
        <dbReference type="ARBA" id="ARBA00047883"/>
    </source>
</evidence>
<evidence type="ECO:0000256" key="4">
    <source>
        <dbReference type="ARBA" id="ARBA00022723"/>
    </source>
</evidence>
<dbReference type="InterPro" id="IPR034291">
    <property type="entry name" value="TMP_synthase"/>
</dbReference>
<evidence type="ECO:0000256" key="5">
    <source>
        <dbReference type="ARBA" id="ARBA00022842"/>
    </source>
</evidence>
<accession>A0A9W6CIN4</accession>
<dbReference type="Gene3D" id="3.20.20.70">
    <property type="entry name" value="Aldolase class I"/>
    <property type="match status" value="1"/>
</dbReference>
<dbReference type="EC" id="2.5.1.3" evidence="10"/>
<feature type="binding site" evidence="10">
    <location>
        <position position="171"/>
    </location>
    <ligand>
        <name>2-[(2R,5Z)-2-carboxy-4-methylthiazol-5(2H)-ylidene]ethyl phosphate</name>
        <dbReference type="ChEBI" id="CHEBI:62899"/>
    </ligand>
</feature>
<dbReference type="Proteomes" id="UP001144397">
    <property type="component" value="Unassembled WGS sequence"/>
</dbReference>
<dbReference type="Pfam" id="PF02581">
    <property type="entry name" value="TMP-TENI"/>
    <property type="match status" value="1"/>
</dbReference>
<keyword evidence="6 10" id="KW-0784">Thiamine biosynthesis</keyword>
<keyword evidence="5 10" id="KW-0460">Magnesium</keyword>
<evidence type="ECO:0000256" key="8">
    <source>
        <dbReference type="ARBA" id="ARBA00047851"/>
    </source>
</evidence>
<evidence type="ECO:0000256" key="6">
    <source>
        <dbReference type="ARBA" id="ARBA00022977"/>
    </source>
</evidence>
<comment type="catalytic activity">
    <reaction evidence="8 10 11">
        <text>2-(2-carboxy-4-methylthiazol-5-yl)ethyl phosphate + 4-amino-2-methyl-5-(diphosphooxymethyl)pyrimidine + 2 H(+) = thiamine phosphate + CO2 + diphosphate</text>
        <dbReference type="Rhea" id="RHEA:47848"/>
        <dbReference type="ChEBI" id="CHEBI:15378"/>
        <dbReference type="ChEBI" id="CHEBI:16526"/>
        <dbReference type="ChEBI" id="CHEBI:33019"/>
        <dbReference type="ChEBI" id="CHEBI:37575"/>
        <dbReference type="ChEBI" id="CHEBI:57841"/>
        <dbReference type="ChEBI" id="CHEBI:62890"/>
        <dbReference type="EC" id="2.5.1.3"/>
    </reaction>
</comment>
<comment type="cofactor">
    <cofactor evidence="10">
        <name>Mg(2+)</name>
        <dbReference type="ChEBI" id="CHEBI:18420"/>
    </cofactor>
    <text evidence="10">Binds 1 Mg(2+) ion per subunit.</text>
</comment>
<dbReference type="InterPro" id="IPR036206">
    <property type="entry name" value="ThiamineP_synth_sf"/>
</dbReference>
<comment type="function">
    <text evidence="1 10">Condenses 4-methyl-5-(beta-hydroxyethyl)thiazole monophosphate (THZ-P) and 2-methyl-4-amino-5-hydroxymethyl pyrimidine pyrophosphate (HMP-PP) to form thiamine monophosphate (TMP).</text>
</comment>
<feature type="binding site" evidence="10">
    <location>
        <begin position="140"/>
        <end position="142"/>
    </location>
    <ligand>
        <name>2-[(2R,5Z)-2-carboxy-4-methylthiazol-5(2H)-ylidene]ethyl phosphate</name>
        <dbReference type="ChEBI" id="CHEBI:62899"/>
    </ligand>
</feature>
<reference evidence="14" key="1">
    <citation type="submission" date="2022-12" db="EMBL/GenBank/DDBJ databases">
        <title>Reference genome sequencing for broad-spectrum identification of bacterial and archaeal isolates by mass spectrometry.</title>
        <authorList>
            <person name="Sekiguchi Y."/>
            <person name="Tourlousse D.M."/>
        </authorList>
    </citation>
    <scope>NUCLEOTIDE SEQUENCE</scope>
    <source>
        <strain evidence="14">301</strain>
    </source>
</reference>
<sequence>MSQKMSRPFDLTLYLVTDPRLVAARGLVATVEAAVKGGATIVQLRDPDAHGRALVEQARALKALLAPLRIPLIINDRVDVAVAADADGVHLGQDDMTPADARALLGPERILGLSVGTPAEFAASDVGVVDYLGVGPVKATGTKKDAGAAIGTSGVTAVRALTRLPIVGIGGIDGALAAEVIRAGADGVAVVSAICAAPDPEHAARALLSAVTAAR</sequence>
<dbReference type="InterPro" id="IPR022998">
    <property type="entry name" value="ThiamineP_synth_TenI"/>
</dbReference>
<dbReference type="HAMAP" id="MF_00097">
    <property type="entry name" value="TMP_synthase"/>
    <property type="match status" value="1"/>
</dbReference>
<organism evidence="14 15">
    <name type="scientific">Xanthobacter flavus</name>
    <dbReference type="NCBI Taxonomy" id="281"/>
    <lineage>
        <taxon>Bacteria</taxon>
        <taxon>Pseudomonadati</taxon>
        <taxon>Pseudomonadota</taxon>
        <taxon>Alphaproteobacteria</taxon>
        <taxon>Hyphomicrobiales</taxon>
        <taxon>Xanthobacteraceae</taxon>
        <taxon>Xanthobacter</taxon>
    </lineage>
</organism>
<protein>
    <recommendedName>
        <fullName evidence="10">Thiamine-phosphate synthase</fullName>
        <shortName evidence="10">TP synthase</shortName>
        <shortName evidence="10">TPS</shortName>
        <ecNumber evidence="10">2.5.1.3</ecNumber>
    </recommendedName>
    <alternativeName>
        <fullName evidence="10">Thiamine-phosphate pyrophosphorylase</fullName>
        <shortName evidence="10">TMP pyrophosphorylase</shortName>
        <shortName evidence="10">TMP-PPase</shortName>
    </alternativeName>
</protein>
<dbReference type="AlphaFoldDB" id="A0A9W6CIN4"/>
<dbReference type="InterPro" id="IPR013785">
    <property type="entry name" value="Aldolase_TIM"/>
</dbReference>
<evidence type="ECO:0000256" key="3">
    <source>
        <dbReference type="ARBA" id="ARBA00022679"/>
    </source>
</evidence>
<evidence type="ECO:0000259" key="13">
    <source>
        <dbReference type="Pfam" id="PF02581"/>
    </source>
</evidence>
<comment type="catalytic activity">
    <reaction evidence="7 10 11">
        <text>4-methyl-5-(2-phosphooxyethyl)-thiazole + 4-amino-2-methyl-5-(diphosphooxymethyl)pyrimidine + H(+) = thiamine phosphate + diphosphate</text>
        <dbReference type="Rhea" id="RHEA:22328"/>
        <dbReference type="ChEBI" id="CHEBI:15378"/>
        <dbReference type="ChEBI" id="CHEBI:33019"/>
        <dbReference type="ChEBI" id="CHEBI:37575"/>
        <dbReference type="ChEBI" id="CHEBI:57841"/>
        <dbReference type="ChEBI" id="CHEBI:58296"/>
        <dbReference type="EC" id="2.5.1.3"/>
    </reaction>
</comment>
<evidence type="ECO:0000256" key="10">
    <source>
        <dbReference type="HAMAP-Rule" id="MF_00097"/>
    </source>
</evidence>
<dbReference type="GO" id="GO:0009229">
    <property type="term" value="P:thiamine diphosphate biosynthetic process"/>
    <property type="evidence" value="ECO:0007669"/>
    <property type="project" value="UniProtKB-UniRule"/>
</dbReference>
<evidence type="ECO:0000256" key="7">
    <source>
        <dbReference type="ARBA" id="ARBA00047334"/>
    </source>
</evidence>
<evidence type="ECO:0000256" key="12">
    <source>
        <dbReference type="RuleBase" id="RU004253"/>
    </source>
</evidence>
<dbReference type="GO" id="GO:0009228">
    <property type="term" value="P:thiamine biosynthetic process"/>
    <property type="evidence" value="ECO:0007669"/>
    <property type="project" value="UniProtKB-KW"/>
</dbReference>
<dbReference type="GO" id="GO:0004789">
    <property type="term" value="F:thiamine-phosphate diphosphorylase activity"/>
    <property type="evidence" value="ECO:0007669"/>
    <property type="project" value="UniProtKB-UniRule"/>
</dbReference>
<feature type="binding site" evidence="10">
    <location>
        <position position="75"/>
    </location>
    <ligand>
        <name>4-amino-2-methyl-5-(diphosphooxymethyl)pyrimidine</name>
        <dbReference type="ChEBI" id="CHEBI:57841"/>
    </ligand>
</feature>
<dbReference type="FunFam" id="3.20.20.70:FF:000096">
    <property type="entry name" value="Thiamine-phosphate synthase"/>
    <property type="match status" value="1"/>
</dbReference>
<gene>
    <name evidence="14" type="primary">thiE-2</name>
    <name evidence="10" type="synonym">thiE</name>
    <name evidence="14" type="ORF">XFLAVUS301_05000</name>
</gene>
<feature type="binding site" evidence="10">
    <location>
        <position position="143"/>
    </location>
    <ligand>
        <name>4-amino-2-methyl-5-(diphosphooxymethyl)pyrimidine</name>
        <dbReference type="ChEBI" id="CHEBI:57841"/>
    </ligand>
</feature>
<dbReference type="GO" id="GO:0005737">
    <property type="term" value="C:cytoplasm"/>
    <property type="evidence" value="ECO:0007669"/>
    <property type="project" value="TreeGrafter"/>
</dbReference>
<dbReference type="CDD" id="cd00564">
    <property type="entry name" value="TMP_TenI"/>
    <property type="match status" value="1"/>
</dbReference>